<evidence type="ECO:0000313" key="2">
    <source>
        <dbReference type="Proteomes" id="UP000834106"/>
    </source>
</evidence>
<name>A0AAD1YUC1_9LAMI</name>
<organism evidence="1 2">
    <name type="scientific">Fraxinus pennsylvanica</name>
    <dbReference type="NCBI Taxonomy" id="56036"/>
    <lineage>
        <taxon>Eukaryota</taxon>
        <taxon>Viridiplantae</taxon>
        <taxon>Streptophyta</taxon>
        <taxon>Embryophyta</taxon>
        <taxon>Tracheophyta</taxon>
        <taxon>Spermatophyta</taxon>
        <taxon>Magnoliopsida</taxon>
        <taxon>eudicotyledons</taxon>
        <taxon>Gunneridae</taxon>
        <taxon>Pentapetalae</taxon>
        <taxon>asterids</taxon>
        <taxon>lamiids</taxon>
        <taxon>Lamiales</taxon>
        <taxon>Oleaceae</taxon>
        <taxon>Oleeae</taxon>
        <taxon>Fraxinus</taxon>
    </lineage>
</organism>
<dbReference type="Proteomes" id="UP000834106">
    <property type="component" value="Chromosome 2"/>
</dbReference>
<keyword evidence="2" id="KW-1185">Reference proteome</keyword>
<dbReference type="AlphaFoldDB" id="A0AAD1YUC1"/>
<reference evidence="1" key="1">
    <citation type="submission" date="2023-05" db="EMBL/GenBank/DDBJ databases">
        <authorList>
            <person name="Huff M."/>
        </authorList>
    </citation>
    <scope>NUCLEOTIDE SEQUENCE</scope>
</reference>
<dbReference type="EMBL" id="OU503037">
    <property type="protein sequence ID" value="CAI9756859.1"/>
    <property type="molecule type" value="Genomic_DNA"/>
</dbReference>
<evidence type="ECO:0000313" key="1">
    <source>
        <dbReference type="EMBL" id="CAI9756859.1"/>
    </source>
</evidence>
<gene>
    <name evidence="1" type="ORF">FPE_LOCUS4289</name>
</gene>
<protein>
    <recommendedName>
        <fullName evidence="3">DRBM domain-containing protein</fullName>
    </recommendedName>
</protein>
<sequence>MLFELCQRDGKDADIRCDRNGKRNMASVYVDGELLASSYSEQKENATFHADKAAVNKLPRTTSEIKWINSMMISMWKMTLKKQNTSYMTVCGKKKWPNPEYIARPLPSKSLNMHYLQLDRVFGRDDEKKDVFFVKVETKEGEEGSVLITGSAKPKLRDAQSYAATRIIRKLHELNLT</sequence>
<evidence type="ECO:0008006" key="3">
    <source>
        <dbReference type="Google" id="ProtNLM"/>
    </source>
</evidence>
<proteinExistence type="predicted"/>
<accession>A0AAD1YUC1</accession>